<keyword evidence="1" id="KW-1133">Transmembrane helix</keyword>
<name>A0A0H5QMW8_9EUKA</name>
<keyword evidence="1" id="KW-0472">Membrane</keyword>
<accession>A0A0H5QMW8</accession>
<evidence type="ECO:0000313" key="2">
    <source>
        <dbReference type="EMBL" id="CRZ03525.1"/>
    </source>
</evidence>
<proteinExistence type="predicted"/>
<keyword evidence="1" id="KW-0812">Transmembrane</keyword>
<dbReference type="EMBL" id="HACM01003084">
    <property type="protein sequence ID" value="CRZ03526.1"/>
    <property type="molecule type" value="Transcribed_RNA"/>
</dbReference>
<reference evidence="2" key="1">
    <citation type="submission" date="2015-04" db="EMBL/GenBank/DDBJ databases">
        <title>The genome sequence of the plant pathogenic Rhizarian Plasmodiophora brassicae reveals insights in its biotrophic life cycle and the origin of chitin synthesis.</title>
        <authorList>
            <person name="Schwelm A."/>
            <person name="Fogelqvist J."/>
            <person name="Knaust A."/>
            <person name="Julke S."/>
            <person name="Lilja T."/>
            <person name="Dhandapani V."/>
            <person name="Bonilla-Rosso G."/>
            <person name="Karlsson M."/>
            <person name="Shevchenko A."/>
            <person name="Choi S.R."/>
            <person name="Kim H.G."/>
            <person name="Park J.Y."/>
            <person name="Lim Y.P."/>
            <person name="Ludwig-Muller J."/>
            <person name="Dixelius C."/>
        </authorList>
    </citation>
    <scope>NUCLEOTIDE SEQUENCE</scope>
    <source>
        <tissue evidence="2">Potato root galls</tissue>
    </source>
</reference>
<dbReference type="AlphaFoldDB" id="A0A0H5QMW8"/>
<dbReference type="EMBL" id="HACM01003083">
    <property type="protein sequence ID" value="CRZ03525.1"/>
    <property type="molecule type" value="Transcribed_RNA"/>
</dbReference>
<feature type="transmembrane region" description="Helical" evidence="1">
    <location>
        <begin position="16"/>
        <end position="34"/>
    </location>
</feature>
<feature type="non-terminal residue" evidence="2">
    <location>
        <position position="1"/>
    </location>
</feature>
<protein>
    <submittedName>
        <fullName evidence="2">Uncharacterized protein</fullName>
    </submittedName>
</protein>
<evidence type="ECO:0000256" key="1">
    <source>
        <dbReference type="SAM" id="Phobius"/>
    </source>
</evidence>
<sequence>NLCLDRSQKGIKNRNWPAILITLQHLFVILTLICKRLEEYNIQFQFGLVLDVPSENKHAQLGDHNSQDLIAQLVELSNKSTLLDTARPCLILHWFQNVCDL</sequence>
<organism evidence="2">
    <name type="scientific">Spongospora subterranea</name>
    <dbReference type="NCBI Taxonomy" id="70186"/>
    <lineage>
        <taxon>Eukaryota</taxon>
        <taxon>Sar</taxon>
        <taxon>Rhizaria</taxon>
        <taxon>Endomyxa</taxon>
        <taxon>Phytomyxea</taxon>
        <taxon>Plasmodiophorida</taxon>
        <taxon>Plasmodiophoridae</taxon>
        <taxon>Spongospora</taxon>
    </lineage>
</organism>